<dbReference type="EMBL" id="CP071091">
    <property type="protein sequence ID" value="QSQ12999.1"/>
    <property type="molecule type" value="Genomic_DNA"/>
</dbReference>
<evidence type="ECO:0008006" key="5">
    <source>
        <dbReference type="Google" id="ProtNLM"/>
    </source>
</evidence>
<proteinExistence type="predicted"/>
<accession>A0ABX7N3H9</accession>
<evidence type="ECO:0000256" key="1">
    <source>
        <dbReference type="SAM" id="MobiDB-lite"/>
    </source>
</evidence>
<evidence type="ECO:0000313" key="3">
    <source>
        <dbReference type="EMBL" id="QSQ12999.1"/>
    </source>
</evidence>
<gene>
    <name evidence="3" type="ORF">JY572_32335</name>
</gene>
<evidence type="ECO:0000313" key="4">
    <source>
        <dbReference type="Proteomes" id="UP000663090"/>
    </source>
</evidence>
<reference evidence="3 4" key="1">
    <citation type="submission" date="2021-02" db="EMBL/GenBank/DDBJ databases">
        <title>De Novo genome assembly of isolated myxobacteria.</title>
        <authorList>
            <person name="Stevens D.C."/>
        </authorList>
    </citation>
    <scope>NUCLEOTIDE SEQUENCE [LARGE SCALE GENOMIC DNA]</scope>
    <source>
        <strain evidence="3 4">SCHIC003</strain>
    </source>
</reference>
<sequence length="322" mass="35325">MTKTFVRLLIFAAFVLASWAEAQPRFTPTPLPEVAVKPRIQVLFSTTPMHLYLGWPLVVTVQVRLHPDADADLKQLGEPGLVVAPRQGDWGSLFRFELSRSSRISRRRDVTPLELRPFGNTPRQIVLSPGAAPVLIGHFVLTETQTAALVPAYYLLYVHFDSRTGGGEEGWKGTAHASMELQIDKEPAVQDANLECEKVLATREYLRVTGAEKKALDVLDAFLSRTPASVAMPCWAVRAELHVQEGNAKAAMDAYCNASRAESVLLDAAVRENAKKANIASISPPQYDAHCERLKRQLKETAPAAGQPQGSAINPESEPQGR</sequence>
<evidence type="ECO:0000256" key="2">
    <source>
        <dbReference type="SAM" id="SignalP"/>
    </source>
</evidence>
<keyword evidence="4" id="KW-1185">Reference proteome</keyword>
<dbReference type="Proteomes" id="UP000663090">
    <property type="component" value="Chromosome"/>
</dbReference>
<feature type="signal peptide" evidence="2">
    <location>
        <begin position="1"/>
        <end position="22"/>
    </location>
</feature>
<protein>
    <recommendedName>
        <fullName evidence="5">Lipoprotein</fullName>
    </recommendedName>
</protein>
<dbReference type="RefSeq" id="WP_206714705.1">
    <property type="nucleotide sequence ID" value="NZ_CP071091.1"/>
</dbReference>
<organism evidence="3 4">
    <name type="scientific">Myxococcus landrumensis</name>
    <dbReference type="NCBI Taxonomy" id="2813577"/>
    <lineage>
        <taxon>Bacteria</taxon>
        <taxon>Pseudomonadati</taxon>
        <taxon>Myxococcota</taxon>
        <taxon>Myxococcia</taxon>
        <taxon>Myxococcales</taxon>
        <taxon>Cystobacterineae</taxon>
        <taxon>Myxococcaceae</taxon>
        <taxon>Myxococcus</taxon>
    </lineage>
</organism>
<keyword evidence="2" id="KW-0732">Signal</keyword>
<feature type="chain" id="PRO_5046292150" description="Lipoprotein" evidence="2">
    <location>
        <begin position="23"/>
        <end position="322"/>
    </location>
</feature>
<feature type="region of interest" description="Disordered" evidence="1">
    <location>
        <begin position="297"/>
        <end position="322"/>
    </location>
</feature>
<name>A0ABX7N3H9_9BACT</name>